<protein>
    <recommendedName>
        <fullName evidence="1">SnoaL-like domain-containing protein</fullName>
    </recommendedName>
</protein>
<evidence type="ECO:0000313" key="2">
    <source>
        <dbReference type="EMBL" id="SHE26579.1"/>
    </source>
</evidence>
<dbReference type="EMBL" id="FQTT01000015">
    <property type="protein sequence ID" value="SHE26579.1"/>
    <property type="molecule type" value="Genomic_DNA"/>
</dbReference>
<dbReference type="STRING" id="1892869.ACGLYG10_2830"/>
<dbReference type="SUPFAM" id="SSF54427">
    <property type="entry name" value="NTF2-like"/>
    <property type="match status" value="1"/>
</dbReference>
<reference evidence="3" key="1">
    <citation type="submission" date="2016-09" db="EMBL/GenBank/DDBJ databases">
        <authorList>
            <person name="Strepis N."/>
        </authorList>
    </citation>
    <scope>NUCLEOTIDE SEQUENCE [LARGE SCALE GENOMIC DNA]</scope>
</reference>
<proteinExistence type="predicted"/>
<dbReference type="Gene3D" id="3.10.450.50">
    <property type="match status" value="1"/>
</dbReference>
<name>A0A1M4S349_9ACTO</name>
<dbReference type="RefSeq" id="WP_073333353.1">
    <property type="nucleotide sequence ID" value="NZ_FQTT01000015.1"/>
</dbReference>
<sequence>MTSTTNSKPADADPEVVVNAYFTAWTKGDVAGALACMTDDMTLTAPNGEYRGEAGYRDFLEGFLRLLDAVEDKTILVSGDTAVIWYRYTTHLPGLEPQIAAEHIKLRDGRIARIEYLFDQVPFARALGSNSGADLHQAVNAR</sequence>
<evidence type="ECO:0000313" key="3">
    <source>
        <dbReference type="Proteomes" id="UP000184291"/>
    </source>
</evidence>
<dbReference type="InterPro" id="IPR032710">
    <property type="entry name" value="NTF2-like_dom_sf"/>
</dbReference>
<accession>A0A1M4S349</accession>
<keyword evidence="3" id="KW-1185">Reference proteome</keyword>
<dbReference type="Proteomes" id="UP000184291">
    <property type="component" value="Unassembled WGS sequence"/>
</dbReference>
<dbReference type="AlphaFoldDB" id="A0A1M4S349"/>
<gene>
    <name evidence="2" type="ORF">ACGLYG10_2830</name>
</gene>
<organism evidence="2 3">
    <name type="scientific">Actinomyces glycerinitolerans</name>
    <dbReference type="NCBI Taxonomy" id="1892869"/>
    <lineage>
        <taxon>Bacteria</taxon>
        <taxon>Bacillati</taxon>
        <taxon>Actinomycetota</taxon>
        <taxon>Actinomycetes</taxon>
        <taxon>Actinomycetales</taxon>
        <taxon>Actinomycetaceae</taxon>
        <taxon>Actinomyces</taxon>
    </lineage>
</organism>
<evidence type="ECO:0000259" key="1">
    <source>
        <dbReference type="Pfam" id="PF12680"/>
    </source>
</evidence>
<feature type="domain" description="SnoaL-like" evidence="1">
    <location>
        <begin position="18"/>
        <end position="114"/>
    </location>
</feature>
<dbReference type="Pfam" id="PF12680">
    <property type="entry name" value="SnoaL_2"/>
    <property type="match status" value="1"/>
</dbReference>
<dbReference type="InterPro" id="IPR037401">
    <property type="entry name" value="SnoaL-like"/>
</dbReference>